<keyword evidence="6" id="KW-1185">Reference proteome</keyword>
<dbReference type="InterPro" id="IPR050639">
    <property type="entry name" value="SSR_resolvase"/>
</dbReference>
<evidence type="ECO:0000313" key="5">
    <source>
        <dbReference type="EMBL" id="UPL12591.1"/>
    </source>
</evidence>
<dbReference type="Pfam" id="PF13408">
    <property type="entry name" value="Zn_ribbon_recom"/>
    <property type="match status" value="1"/>
</dbReference>
<dbReference type="SMART" id="SM00857">
    <property type="entry name" value="Resolvase"/>
    <property type="match status" value="1"/>
</dbReference>
<dbReference type="Gene3D" id="3.40.50.1390">
    <property type="entry name" value="Resolvase, N-terminal catalytic domain"/>
    <property type="match status" value="1"/>
</dbReference>
<dbReference type="Pfam" id="PF07508">
    <property type="entry name" value="Recombinase"/>
    <property type="match status" value="1"/>
</dbReference>
<feature type="domain" description="Recombinase" evidence="4">
    <location>
        <begin position="167"/>
        <end position="294"/>
    </location>
</feature>
<dbReference type="EMBL" id="CP078076">
    <property type="protein sequence ID" value="UPL12591.1"/>
    <property type="molecule type" value="Genomic_DNA"/>
</dbReference>
<dbReference type="Proteomes" id="UP000831467">
    <property type="component" value="Chromosome"/>
</dbReference>
<dbReference type="Gene3D" id="3.90.1750.20">
    <property type="entry name" value="Putative Large Serine Recombinase, Chain B, Domain 2"/>
    <property type="match status" value="1"/>
</dbReference>
<evidence type="ECO:0000256" key="2">
    <source>
        <dbReference type="ARBA" id="ARBA00023172"/>
    </source>
</evidence>
<keyword evidence="1" id="KW-0238">DNA-binding</keyword>
<feature type="domain" description="Resolvase/invertase-type recombinase catalytic" evidence="3">
    <location>
        <begin position="12"/>
        <end position="159"/>
    </location>
</feature>
<reference evidence="5 6" key="1">
    <citation type="submission" date="2021-06" db="EMBL/GenBank/DDBJ databases">
        <title>Genome-based taxonomic framework of Microbacterium strains isolated from marine environment, the description of four new species and reclassification of four preexisting species.</title>
        <authorList>
            <person name="Lee S.D."/>
            <person name="Kim S.-M."/>
            <person name="Byeon Y.-S."/>
            <person name="Yang H.L."/>
            <person name="Kim I.S."/>
        </authorList>
    </citation>
    <scope>NUCLEOTIDE SEQUENCE [LARGE SCALE GENOMIC DNA]</scope>
    <source>
        <strain evidence="5 6">SSW1-51</strain>
    </source>
</reference>
<dbReference type="InterPro" id="IPR036162">
    <property type="entry name" value="Resolvase-like_N_sf"/>
</dbReference>
<evidence type="ECO:0000259" key="4">
    <source>
        <dbReference type="PROSITE" id="PS51737"/>
    </source>
</evidence>
<dbReference type="InterPro" id="IPR006119">
    <property type="entry name" value="Resolv_N"/>
</dbReference>
<dbReference type="SUPFAM" id="SSF53041">
    <property type="entry name" value="Resolvase-like"/>
    <property type="match status" value="1"/>
</dbReference>
<dbReference type="PROSITE" id="PS51736">
    <property type="entry name" value="RECOMBINASES_3"/>
    <property type="match status" value="1"/>
</dbReference>
<organism evidence="5 6">
    <name type="scientific">Microbacterium sufflavum</name>
    <dbReference type="NCBI Taxonomy" id="2851649"/>
    <lineage>
        <taxon>Bacteria</taxon>
        <taxon>Bacillati</taxon>
        <taxon>Actinomycetota</taxon>
        <taxon>Actinomycetes</taxon>
        <taxon>Micrococcales</taxon>
        <taxon>Microbacteriaceae</taxon>
        <taxon>Microbacterium</taxon>
    </lineage>
</organism>
<evidence type="ECO:0000256" key="1">
    <source>
        <dbReference type="ARBA" id="ARBA00023125"/>
    </source>
</evidence>
<dbReference type="RefSeq" id="WP_247981919.1">
    <property type="nucleotide sequence ID" value="NZ_CP078076.1"/>
</dbReference>
<sequence length="536" mass="58339">MTPRATPPPRRSAVLYLRLSDARDDSSTSIERQRNDLTVEAERRGLSVVAELVDDGVSGRKSRARAFEALGMLREGRADALLVWKFDRWSRQGLSAVSALIDALDARPAALFVAMQDGLNSDQPAWRIIASVLAEVARMEAENTSARVSSFVRHAKEVGRWHGGRAPVGYRSVPHPSGTGRALEPDPQAVELLTDAARRIVAGEALFAVTQRLNASTLKPPSAAAWSFQTVRRALMGHSIVGRVSARVPGSTPEERKFDVLRDEEGNPRQVWEPVLPLDLWRACRATLEARNAASPLAGRKRATFKRARLLSGLLVCAYCGGPMYAGVTGEGVARYSCSKRSRAQKCRPEGGGAPAVTAHKLEDYVEGLYLKSFGSKPLFSPVAREVPALALAEASDALAAVSARLADPDLDESAEDRLEAQQRALRRRVRELAAQGPPPAEVELVNTGETIAQIWERADIEERRAFLSAAIVHITVANGQRGGKKFDPERFGIVWRPSPEELGVVSVGNSGPRGVAWVRERQEARRAASADRVNE</sequence>
<gene>
    <name evidence="5" type="ORF">KV394_16420</name>
</gene>
<dbReference type="InterPro" id="IPR011109">
    <property type="entry name" value="DNA_bind_recombinase_dom"/>
</dbReference>
<dbReference type="Pfam" id="PF00239">
    <property type="entry name" value="Resolvase"/>
    <property type="match status" value="1"/>
</dbReference>
<protein>
    <submittedName>
        <fullName evidence="5">Recombinase family protein</fullName>
    </submittedName>
</protein>
<name>A0ABY4IKY3_9MICO</name>
<dbReference type="PANTHER" id="PTHR30461">
    <property type="entry name" value="DNA-INVERTASE FROM LAMBDOID PROPHAGE"/>
    <property type="match status" value="1"/>
</dbReference>
<dbReference type="PROSITE" id="PS51737">
    <property type="entry name" value="RECOMBINASE_DNA_BIND"/>
    <property type="match status" value="1"/>
</dbReference>
<dbReference type="CDD" id="cd00338">
    <property type="entry name" value="Ser_Recombinase"/>
    <property type="match status" value="1"/>
</dbReference>
<evidence type="ECO:0000313" key="6">
    <source>
        <dbReference type="Proteomes" id="UP000831467"/>
    </source>
</evidence>
<accession>A0ABY4IKY3</accession>
<proteinExistence type="predicted"/>
<dbReference type="PANTHER" id="PTHR30461:SF2">
    <property type="entry name" value="SERINE RECOMBINASE PINE-RELATED"/>
    <property type="match status" value="1"/>
</dbReference>
<keyword evidence="2" id="KW-0233">DNA recombination</keyword>
<dbReference type="InterPro" id="IPR038109">
    <property type="entry name" value="DNA_bind_recomb_sf"/>
</dbReference>
<evidence type="ECO:0000259" key="3">
    <source>
        <dbReference type="PROSITE" id="PS51736"/>
    </source>
</evidence>
<dbReference type="InterPro" id="IPR025827">
    <property type="entry name" value="Zn_ribbon_recom_dom"/>
</dbReference>